<evidence type="ECO:0000313" key="6">
    <source>
        <dbReference type="Proteomes" id="UP000006793"/>
    </source>
</evidence>
<keyword evidence="6" id="KW-1185">Reference proteome</keyword>
<keyword evidence="2" id="KW-0175">Coiled coil</keyword>
<feature type="coiled-coil region" evidence="2">
    <location>
        <begin position="36"/>
        <end position="101"/>
    </location>
</feature>
<protein>
    <submittedName>
        <fullName evidence="5">Peptidase M23</fullName>
    </submittedName>
</protein>
<feature type="chain" id="PRO_5003373864" evidence="3">
    <location>
        <begin position="23"/>
        <end position="400"/>
    </location>
</feature>
<evidence type="ECO:0000256" key="2">
    <source>
        <dbReference type="SAM" id="Coils"/>
    </source>
</evidence>
<sequence>MRNSFLWGLAALLALLVGQVTAVVPPEKIKEKSAILEELSVKEKKILKELEELSQKINKKQKEIDLLEDQIAERDLIIFNLSQKIKEREAKIKELEKLFRERLKVLATMGKVGWLNLLFAPSDISSFLRKQEYINLVLLHDKELASQLKEEKAKLEREKKIVLTEKARLEELRQRFQEEKQVLERLKQEKKALLEEVRRNKRLYAETLKMLKAAYAAIAQMAEELQKTRQELESTKTQIEEIKKEKSPEESLIPEIKKSPSLLEVKGLLPPPVPGTVIKTYGTEIDPITGEKKFNKGITIAAPAGTPVKTPYAGKILKISYIQGQGIVIFIDHGYYFLSVIGGLGNVSKSLGDMVSTGEVIGEVGEVPFGKPHVYYELRYKGKPLNPLDWLDINQLKFRP</sequence>
<name>F8ADH4_THEID</name>
<reference evidence="6" key="1">
    <citation type="submission" date="2011-04" db="EMBL/GenBank/DDBJ databases">
        <title>The complete genome of Thermodesulfatator indicus DSM 15286.</title>
        <authorList>
            <person name="Lucas S."/>
            <person name="Copeland A."/>
            <person name="Lapidus A."/>
            <person name="Bruce D."/>
            <person name="Goodwin L."/>
            <person name="Pitluck S."/>
            <person name="Peters L."/>
            <person name="Kyrpides N."/>
            <person name="Mavromatis K."/>
            <person name="Pagani I."/>
            <person name="Ivanova N."/>
            <person name="Saunders L."/>
            <person name="Detter J.C."/>
            <person name="Tapia R."/>
            <person name="Han C."/>
            <person name="Land M."/>
            <person name="Hauser L."/>
            <person name="Markowitz V."/>
            <person name="Cheng J.-F."/>
            <person name="Hugenholtz P."/>
            <person name="Woyke T."/>
            <person name="Wu D."/>
            <person name="Spring S."/>
            <person name="Schroeder M."/>
            <person name="Brambilla E."/>
            <person name="Klenk H.-P."/>
            <person name="Eisen J.A."/>
        </authorList>
    </citation>
    <scope>NUCLEOTIDE SEQUENCE [LARGE SCALE GENOMIC DNA]</scope>
    <source>
        <strain evidence="6">DSM 15286 / JCM 11887 / CIR29812</strain>
    </source>
</reference>
<evidence type="ECO:0000256" key="3">
    <source>
        <dbReference type="SAM" id="SignalP"/>
    </source>
</evidence>
<dbReference type="SUPFAM" id="SSF51261">
    <property type="entry name" value="Duplicated hybrid motif"/>
    <property type="match status" value="1"/>
</dbReference>
<evidence type="ECO:0000313" key="5">
    <source>
        <dbReference type="EMBL" id="AEH45994.1"/>
    </source>
</evidence>
<reference evidence="5 6" key="2">
    <citation type="journal article" date="2012" name="Stand. Genomic Sci.">
        <title>Complete genome sequence of the thermophilic sulfate-reducing ocean bacterium Thermodesulfatator indicus type strain (CIR29812(T)).</title>
        <authorList>
            <person name="Anderson I."/>
            <person name="Saunders E."/>
            <person name="Lapidus A."/>
            <person name="Nolan M."/>
            <person name="Lucas S."/>
            <person name="Tice H."/>
            <person name="Del Rio T.G."/>
            <person name="Cheng J.F."/>
            <person name="Han C."/>
            <person name="Tapia R."/>
            <person name="Goodwin L.A."/>
            <person name="Pitluck S."/>
            <person name="Liolios K."/>
            <person name="Mavromatis K."/>
            <person name="Pagani I."/>
            <person name="Ivanova N."/>
            <person name="Mikhailova N."/>
            <person name="Pati A."/>
            <person name="Chen A."/>
            <person name="Palaniappan K."/>
            <person name="Land M."/>
            <person name="Hauser L."/>
            <person name="Jeffries C.D."/>
            <person name="Chang Y.J."/>
            <person name="Brambilla E.M."/>
            <person name="Rohde M."/>
            <person name="Spring S."/>
            <person name="Goker M."/>
            <person name="Detter J.C."/>
            <person name="Woyke T."/>
            <person name="Bristow J."/>
            <person name="Eisen J.A."/>
            <person name="Markowitz V."/>
            <person name="Hugenholtz P."/>
            <person name="Kyrpides N.C."/>
            <person name="Klenk H.P."/>
        </authorList>
    </citation>
    <scope>NUCLEOTIDE SEQUENCE [LARGE SCALE GENOMIC DNA]</scope>
    <source>
        <strain evidence="6">DSM 15286 / JCM 11887 / CIR29812</strain>
    </source>
</reference>
<dbReference type="PANTHER" id="PTHR21666">
    <property type="entry name" value="PEPTIDASE-RELATED"/>
    <property type="match status" value="1"/>
</dbReference>
<dbReference type="InterPro" id="IPR016047">
    <property type="entry name" value="M23ase_b-sheet_dom"/>
</dbReference>
<dbReference type="STRING" id="667014.Thein_2146"/>
<dbReference type="Gene3D" id="2.70.70.10">
    <property type="entry name" value="Glucose Permease (Domain IIA)"/>
    <property type="match status" value="1"/>
</dbReference>
<dbReference type="EMBL" id="CP002683">
    <property type="protein sequence ID" value="AEH45994.1"/>
    <property type="molecule type" value="Genomic_DNA"/>
</dbReference>
<dbReference type="Pfam" id="PF01551">
    <property type="entry name" value="Peptidase_M23"/>
    <property type="match status" value="1"/>
</dbReference>
<dbReference type="eggNOG" id="COG4942">
    <property type="taxonomic scope" value="Bacteria"/>
</dbReference>
<dbReference type="GO" id="GO:0004222">
    <property type="term" value="F:metalloendopeptidase activity"/>
    <property type="evidence" value="ECO:0007669"/>
    <property type="project" value="TreeGrafter"/>
</dbReference>
<feature type="coiled-coil region" evidence="2">
    <location>
        <begin position="138"/>
        <end position="245"/>
    </location>
</feature>
<dbReference type="InterPro" id="IPR011055">
    <property type="entry name" value="Dup_hybrid_motif"/>
</dbReference>
<proteinExistence type="predicted"/>
<dbReference type="Gene3D" id="6.10.250.3150">
    <property type="match status" value="1"/>
</dbReference>
<dbReference type="OrthoDB" id="9784703at2"/>
<dbReference type="HOGENOM" id="CLU_029425_4_0_0"/>
<dbReference type="InterPro" id="IPR050570">
    <property type="entry name" value="Cell_wall_metabolism_enzyme"/>
</dbReference>
<dbReference type="KEGG" id="tid:Thein_2146"/>
<dbReference type="CDD" id="cd12797">
    <property type="entry name" value="M23_peptidase"/>
    <property type="match status" value="1"/>
</dbReference>
<dbReference type="PANTHER" id="PTHR21666:SF289">
    <property type="entry name" value="L-ALA--D-GLU ENDOPEPTIDASE"/>
    <property type="match status" value="1"/>
</dbReference>
<dbReference type="Proteomes" id="UP000006793">
    <property type="component" value="Chromosome"/>
</dbReference>
<dbReference type="PaxDb" id="667014-Thein_2146"/>
<accession>F8ADH4</accession>
<evidence type="ECO:0000256" key="1">
    <source>
        <dbReference type="ARBA" id="ARBA00022729"/>
    </source>
</evidence>
<evidence type="ECO:0000259" key="4">
    <source>
        <dbReference type="Pfam" id="PF01551"/>
    </source>
</evidence>
<feature type="domain" description="M23ase beta-sheet core" evidence="4">
    <location>
        <begin position="294"/>
        <end position="387"/>
    </location>
</feature>
<dbReference type="InParanoid" id="F8ADH4"/>
<feature type="signal peptide" evidence="3">
    <location>
        <begin position="1"/>
        <end position="22"/>
    </location>
</feature>
<dbReference type="AlphaFoldDB" id="F8ADH4"/>
<organism evidence="5 6">
    <name type="scientific">Thermodesulfatator indicus (strain DSM 15286 / JCM 11887 / CIR29812)</name>
    <dbReference type="NCBI Taxonomy" id="667014"/>
    <lineage>
        <taxon>Bacteria</taxon>
        <taxon>Pseudomonadati</taxon>
        <taxon>Thermodesulfobacteriota</taxon>
        <taxon>Thermodesulfobacteria</taxon>
        <taxon>Thermodesulfobacteriales</taxon>
        <taxon>Thermodesulfatatoraceae</taxon>
        <taxon>Thermodesulfatator</taxon>
    </lineage>
</organism>
<gene>
    <name evidence="5" type="ordered locus">Thein_2146</name>
</gene>
<dbReference type="RefSeq" id="WP_013908733.1">
    <property type="nucleotide sequence ID" value="NC_015681.1"/>
</dbReference>
<keyword evidence="1 3" id="KW-0732">Signal</keyword>